<evidence type="ECO:0000256" key="1">
    <source>
        <dbReference type="ARBA" id="ARBA00023157"/>
    </source>
</evidence>
<dbReference type="SUPFAM" id="SSF54452">
    <property type="entry name" value="MHC antigen-recognition domain"/>
    <property type="match status" value="1"/>
</dbReference>
<sequence>QHVDFGVAGCSDSDDEFVLEHDDEEVFHSDFKNQVLVMKLPEFANPINWPGAYELGVSQQELCKHDIDLAVKVYANTSEAL</sequence>
<evidence type="ECO:0000313" key="4">
    <source>
        <dbReference type="EMBL" id="KAF5904297.1"/>
    </source>
</evidence>
<organism evidence="4 5">
    <name type="scientific">Clarias magur</name>
    <name type="common">Asian catfish</name>
    <name type="synonym">Macropteronotus magur</name>
    <dbReference type="NCBI Taxonomy" id="1594786"/>
    <lineage>
        <taxon>Eukaryota</taxon>
        <taxon>Metazoa</taxon>
        <taxon>Chordata</taxon>
        <taxon>Craniata</taxon>
        <taxon>Vertebrata</taxon>
        <taxon>Euteleostomi</taxon>
        <taxon>Actinopterygii</taxon>
        <taxon>Neopterygii</taxon>
        <taxon>Teleostei</taxon>
        <taxon>Ostariophysi</taxon>
        <taxon>Siluriformes</taxon>
        <taxon>Clariidae</taxon>
        <taxon>Clarias</taxon>
    </lineage>
</organism>
<protein>
    <submittedName>
        <fullName evidence="4">MHC class II alpha chain</fullName>
    </submittedName>
</protein>
<keyword evidence="1" id="KW-1015">Disulfide bond</keyword>
<evidence type="ECO:0000256" key="2">
    <source>
        <dbReference type="ARBA" id="ARBA00023180"/>
    </source>
</evidence>
<feature type="domain" description="MHC class II alpha chain N-terminal" evidence="3">
    <location>
        <begin position="2"/>
        <end position="81"/>
    </location>
</feature>
<dbReference type="Gene3D" id="3.10.320.10">
    <property type="entry name" value="Class II Histocompatibility Antigen, M Beta Chain, Chain B, domain 1"/>
    <property type="match status" value="1"/>
</dbReference>
<comment type="caution">
    <text evidence="4">The sequence shown here is derived from an EMBL/GenBank/DDBJ whole genome shotgun (WGS) entry which is preliminary data.</text>
</comment>
<reference evidence="4" key="1">
    <citation type="submission" date="2020-07" db="EMBL/GenBank/DDBJ databases">
        <title>Clarias magur genome sequencing, assembly and annotation.</title>
        <authorList>
            <person name="Kushwaha B."/>
            <person name="Kumar R."/>
            <person name="Das P."/>
            <person name="Joshi C.G."/>
            <person name="Kumar D."/>
            <person name="Nagpure N.S."/>
            <person name="Pandey M."/>
            <person name="Agarwal S."/>
            <person name="Srivastava S."/>
            <person name="Singh M."/>
            <person name="Sahoo L."/>
            <person name="Jayasankar P."/>
            <person name="Meher P.K."/>
            <person name="Koringa P.G."/>
            <person name="Iquebal M.A."/>
            <person name="Das S.P."/>
            <person name="Bit A."/>
            <person name="Patnaik S."/>
            <person name="Patel N."/>
            <person name="Shah T.M."/>
            <person name="Hinsu A."/>
            <person name="Jena J.K."/>
        </authorList>
    </citation>
    <scope>NUCLEOTIDE SEQUENCE</scope>
    <source>
        <strain evidence="4">CIFAMagur01</strain>
        <tissue evidence="4">Testis</tissue>
    </source>
</reference>
<dbReference type="SMART" id="SM00920">
    <property type="entry name" value="MHC_II_alpha"/>
    <property type="match status" value="1"/>
</dbReference>
<keyword evidence="2" id="KW-0325">Glycoprotein</keyword>
<keyword evidence="5" id="KW-1185">Reference proteome</keyword>
<dbReference type="Proteomes" id="UP000727407">
    <property type="component" value="Unassembled WGS sequence"/>
</dbReference>
<dbReference type="Pfam" id="PF00993">
    <property type="entry name" value="MHC_II_alpha"/>
    <property type="match status" value="1"/>
</dbReference>
<feature type="non-terminal residue" evidence="4">
    <location>
        <position position="81"/>
    </location>
</feature>
<evidence type="ECO:0000313" key="5">
    <source>
        <dbReference type="Proteomes" id="UP000727407"/>
    </source>
</evidence>
<name>A0A8J4US81_CLAMG</name>
<dbReference type="OrthoDB" id="8925804at2759"/>
<dbReference type="InterPro" id="IPR011162">
    <property type="entry name" value="MHC_I/II-like_Ag-recog"/>
</dbReference>
<dbReference type="GO" id="GO:0006955">
    <property type="term" value="P:immune response"/>
    <property type="evidence" value="ECO:0007669"/>
    <property type="project" value="InterPro"/>
</dbReference>
<dbReference type="InterPro" id="IPR001003">
    <property type="entry name" value="MHC_II_a_N"/>
</dbReference>
<proteinExistence type="predicted"/>
<gene>
    <name evidence="4" type="ORF">DAT39_005942</name>
</gene>
<accession>A0A8J4US81</accession>
<dbReference type="GO" id="GO:0019882">
    <property type="term" value="P:antigen processing and presentation"/>
    <property type="evidence" value="ECO:0007669"/>
    <property type="project" value="InterPro"/>
</dbReference>
<evidence type="ECO:0000259" key="3">
    <source>
        <dbReference type="SMART" id="SM00920"/>
    </source>
</evidence>
<dbReference type="AlphaFoldDB" id="A0A8J4US81"/>
<dbReference type="InterPro" id="IPR014745">
    <property type="entry name" value="MHC_II_a/b_N"/>
</dbReference>
<feature type="non-terminal residue" evidence="4">
    <location>
        <position position="1"/>
    </location>
</feature>
<dbReference type="GO" id="GO:0042613">
    <property type="term" value="C:MHC class II protein complex"/>
    <property type="evidence" value="ECO:0007669"/>
    <property type="project" value="InterPro"/>
</dbReference>
<dbReference type="EMBL" id="QNUK01000059">
    <property type="protein sequence ID" value="KAF5904297.1"/>
    <property type="molecule type" value="Genomic_DNA"/>
</dbReference>